<evidence type="ECO:0000313" key="1">
    <source>
        <dbReference type="EMBL" id="MEY2345593.1"/>
    </source>
</evidence>
<name>A0ABD5LW66_PROMI</name>
<sequence length="53" mass="6138">MHDALTAKIQLTSFEAKFLSDMQSKYDLNGSFTWLTQKQRATLEKILAKYGRL</sequence>
<keyword evidence="1" id="KW-0614">Plasmid</keyword>
<evidence type="ECO:0008006" key="2">
    <source>
        <dbReference type="Google" id="ProtNLM"/>
    </source>
</evidence>
<protein>
    <recommendedName>
        <fullName evidence="2">Phage protein</fullName>
    </recommendedName>
</protein>
<reference evidence="1" key="1">
    <citation type="submission" date="2021-05" db="EMBL/GenBank/DDBJ databases">
        <title>First report of NDM-5 and VEB-6 producing Proteus mirabilis isolated from blood of a sepsis patient in Kolkata, India.</title>
        <authorList>
            <person name="Halder G."/>
            <person name="Chaudhuri B."/>
            <person name="Dutta S."/>
        </authorList>
    </citation>
    <scope>NUCLEOTIDE SEQUENCE [LARGE SCALE GENOMIC DNA]</scope>
    <source>
        <strain evidence="1">7049</strain>
        <plasmid evidence="1">unnamed</plasmid>
    </source>
</reference>
<accession>A0ABD5LW66</accession>
<geneLocation type="plasmid" evidence="1">
    <name>unnamed</name>
</geneLocation>
<proteinExistence type="predicted"/>
<gene>
    <name evidence="1" type="ORF">I3679_023350</name>
</gene>
<comment type="caution">
    <text evidence="1">The sequence shown here is derived from an EMBL/GenBank/DDBJ whole genome shotgun (WGS) entry which is preliminary data.</text>
</comment>
<organism evidence="1">
    <name type="scientific">Proteus mirabilis</name>
    <dbReference type="NCBI Taxonomy" id="584"/>
    <lineage>
        <taxon>Bacteria</taxon>
        <taxon>Pseudomonadati</taxon>
        <taxon>Pseudomonadota</taxon>
        <taxon>Gammaproteobacteria</taxon>
        <taxon>Enterobacterales</taxon>
        <taxon>Morganellaceae</taxon>
        <taxon>Proteus</taxon>
    </lineage>
</organism>
<dbReference type="EMBL" id="JADQCH020000004">
    <property type="protein sequence ID" value="MEY2345593.1"/>
    <property type="molecule type" value="Genomic_DNA"/>
</dbReference>
<dbReference type="AlphaFoldDB" id="A0ABD5LW66"/>